<dbReference type="EMBL" id="SSHH01000002">
    <property type="protein sequence ID" value="TIX50631.1"/>
    <property type="molecule type" value="Genomic_DNA"/>
</dbReference>
<dbReference type="SUPFAM" id="SSF141371">
    <property type="entry name" value="PilZ domain-like"/>
    <property type="match status" value="1"/>
</dbReference>
<dbReference type="GO" id="GO:0035438">
    <property type="term" value="F:cyclic-di-GMP binding"/>
    <property type="evidence" value="ECO:0007669"/>
    <property type="project" value="InterPro"/>
</dbReference>
<proteinExistence type="predicted"/>
<evidence type="ECO:0000313" key="2">
    <source>
        <dbReference type="EMBL" id="TIX50631.1"/>
    </source>
</evidence>
<dbReference type="InterPro" id="IPR009875">
    <property type="entry name" value="PilZ_domain"/>
</dbReference>
<evidence type="ECO:0000259" key="1">
    <source>
        <dbReference type="Pfam" id="PF07238"/>
    </source>
</evidence>
<dbReference type="RefSeq" id="WP_136693651.1">
    <property type="nucleotide sequence ID" value="NZ_SSHH01000002.1"/>
</dbReference>
<dbReference type="Proteomes" id="UP000309389">
    <property type="component" value="Unassembled WGS sequence"/>
</dbReference>
<comment type="caution">
    <text evidence="2">The sequence shown here is derived from an EMBL/GenBank/DDBJ whole genome shotgun (WGS) entry which is preliminary data.</text>
</comment>
<reference evidence="2 3" key="1">
    <citation type="submission" date="2019-04" db="EMBL/GenBank/DDBJ databases">
        <title>Altererythrobacter aquimixticola sp. nov., isolated from sediment of junction between the ocean and a freshwater spring.</title>
        <authorList>
            <person name="Yoon J.-H."/>
        </authorList>
    </citation>
    <scope>NUCLEOTIDE SEQUENCE [LARGE SCALE GENOMIC DNA]</scope>
    <source>
        <strain evidence="2 3">SSKS-13</strain>
    </source>
</reference>
<name>A0A4T3F0N7_9SPHN</name>
<feature type="domain" description="PilZ" evidence="1">
    <location>
        <begin position="11"/>
        <end position="91"/>
    </location>
</feature>
<accession>A0A4T3F0N7</accession>
<protein>
    <submittedName>
        <fullName evidence="2">PilZ domain-containing protein</fullName>
    </submittedName>
</protein>
<organism evidence="2 3">
    <name type="scientific">Alteraurantiacibacter aquimixticola</name>
    <dbReference type="NCBI Taxonomy" id="2489173"/>
    <lineage>
        <taxon>Bacteria</taxon>
        <taxon>Pseudomonadati</taxon>
        <taxon>Pseudomonadota</taxon>
        <taxon>Alphaproteobacteria</taxon>
        <taxon>Sphingomonadales</taxon>
        <taxon>Erythrobacteraceae</taxon>
        <taxon>Alteraurantiacibacter</taxon>
    </lineage>
</organism>
<dbReference type="Pfam" id="PF07238">
    <property type="entry name" value="PilZ"/>
    <property type="match status" value="1"/>
</dbReference>
<gene>
    <name evidence="2" type="ORF">E5222_10260</name>
</gene>
<sequence length="125" mass="14198">MADDRIIPTGRRTNSRLHTEIPAQLITLRANPRMNLRDLSRTGAHIECDEALVRGEDVVLNWLEFEAFGRVVWTLGKQAGVEFDEPLDPEVVTGTRQIIDSGQVEHTRQAAFSAARDWYLNSRQI</sequence>
<keyword evidence="3" id="KW-1185">Reference proteome</keyword>
<dbReference type="Gene3D" id="2.40.10.220">
    <property type="entry name" value="predicted glycosyltransferase like domains"/>
    <property type="match status" value="1"/>
</dbReference>
<dbReference type="OrthoDB" id="7429139at2"/>
<evidence type="ECO:0000313" key="3">
    <source>
        <dbReference type="Proteomes" id="UP000309389"/>
    </source>
</evidence>
<dbReference type="AlphaFoldDB" id="A0A4T3F0N7"/>